<dbReference type="AlphaFoldDB" id="A0A5J5D5J9"/>
<dbReference type="EMBL" id="VOFY01000009">
    <property type="protein sequence ID" value="KAA8589992.1"/>
    <property type="molecule type" value="Genomic_DNA"/>
</dbReference>
<keyword evidence="3" id="KW-1185">Reference proteome</keyword>
<proteinExistence type="predicted"/>
<protein>
    <submittedName>
        <fullName evidence="2">Uncharacterized protein</fullName>
    </submittedName>
</protein>
<evidence type="ECO:0000313" key="3">
    <source>
        <dbReference type="Proteomes" id="UP000327493"/>
    </source>
</evidence>
<organism evidence="2 3">
    <name type="scientific">Etheostoma spectabile</name>
    <name type="common">orangethroat darter</name>
    <dbReference type="NCBI Taxonomy" id="54343"/>
    <lineage>
        <taxon>Eukaryota</taxon>
        <taxon>Metazoa</taxon>
        <taxon>Chordata</taxon>
        <taxon>Craniata</taxon>
        <taxon>Vertebrata</taxon>
        <taxon>Euteleostomi</taxon>
        <taxon>Actinopterygii</taxon>
        <taxon>Neopterygii</taxon>
        <taxon>Teleostei</taxon>
        <taxon>Neoteleostei</taxon>
        <taxon>Acanthomorphata</taxon>
        <taxon>Eupercaria</taxon>
        <taxon>Perciformes</taxon>
        <taxon>Percoidei</taxon>
        <taxon>Percidae</taxon>
        <taxon>Etheostomatinae</taxon>
        <taxon>Etheostoma</taxon>
    </lineage>
</organism>
<feature type="region of interest" description="Disordered" evidence="1">
    <location>
        <begin position="269"/>
        <end position="289"/>
    </location>
</feature>
<name>A0A5J5D5J9_9PERO</name>
<gene>
    <name evidence="2" type="ORF">FQN60_013357</name>
</gene>
<comment type="caution">
    <text evidence="2">The sequence shown here is derived from an EMBL/GenBank/DDBJ whole genome shotgun (WGS) entry which is preliminary data.</text>
</comment>
<accession>A0A5J5D5J9</accession>
<dbReference type="Proteomes" id="UP000327493">
    <property type="component" value="Chromosome 9"/>
</dbReference>
<evidence type="ECO:0000313" key="2">
    <source>
        <dbReference type="EMBL" id="KAA8589992.1"/>
    </source>
</evidence>
<reference evidence="2 3" key="1">
    <citation type="submission" date="2019-08" db="EMBL/GenBank/DDBJ databases">
        <title>A chromosome-level genome assembly, high-density linkage maps, and genome scans reveal the genomic architecture of hybrid incompatibilities underlying speciation via character displacement in darters (Percidae: Etheostominae).</title>
        <authorList>
            <person name="Moran R.L."/>
            <person name="Catchen J.M."/>
            <person name="Fuller R.C."/>
        </authorList>
    </citation>
    <scope>NUCLEOTIDE SEQUENCE [LARGE SCALE GENOMIC DNA]</scope>
    <source>
        <strain evidence="2">EspeVRDwgs_2016</strain>
        <tissue evidence="2">Muscle</tissue>
    </source>
</reference>
<sequence length="814" mass="89258">MRTRAAASLCVSMGGGGGLHILSRNSALPILQIPKHPQEKSSHDVALLWTLTWRSLTPSQQAEAPEAPTAVIKRRKQQGIEVHRLHQEPEKIRHYTVVTEDHRCLTGKLDGKKHRKEKKNTERTGAVVGVVIREQSCILYEHRHSSQDKCDEELNFLLASVPSRPVMTSGFWSQTSLTASPPATLTSGMSSSTLQAMWYGGKCLDQPPLVQLRLTEPEVKGQDIKRGRRWQDKLFGLFPQLLHEASRQLHPRMADNLFGKVERREEPGQRRWMSGVPYPSQRNQDLREEQKPWSEVKLNVEGSWRPSVLFSLQGASSGLGDGVTVVDAVHFLFCDYVKNSIVRSVAGLASHLLPWEWVYTGLAQEVAEVQLPVEEAEYLKDSALPLCSVRVLSSSLWASVTSSCACDFSICSSDLCSRTLRSKLGLFGLELFLKACFILALWFSCSSRFDVASESFAAMVACCRLSSNLWLSSRNRFSFSSTVILVSSSWPRSCFSEALRAASSASSPVLCSAISFFNSSFLFSVSSILLTCSLTLPSSSTRLVVSLSRSVVRLWFLASSCCSVLQLEVNSASFLFSCSLRAVTSASKDSFKPPAFFCISSLSRCALLFTSSTSFSFSSRDLWRSCSCLCRLFASFSLTVKAPCSSLRALHCSSTLASNLAFSLDADLTNASSFVSPCFTAASLTLSSSSSLSACLFFFSASATASIFPLSASFNLSSKSLLALLIQNPIQLGQELYVLPLSSCQLFLKQLYFSLPGYFPSPKSFHLSGQGIFSSLQSFNISLQALLLLLGSKGGIQLPLELHNYAPELSSLLG</sequence>
<evidence type="ECO:0000256" key="1">
    <source>
        <dbReference type="SAM" id="MobiDB-lite"/>
    </source>
</evidence>